<evidence type="ECO:0000256" key="1">
    <source>
        <dbReference type="SAM" id="Phobius"/>
    </source>
</evidence>
<comment type="caution">
    <text evidence="2">The sequence shown here is derived from an EMBL/GenBank/DDBJ whole genome shotgun (WGS) entry which is preliminary data.</text>
</comment>
<dbReference type="RefSeq" id="WP_204199405.1">
    <property type="nucleotide sequence ID" value="NZ_JAFEMC010000003.1"/>
</dbReference>
<keyword evidence="3" id="KW-1185">Reference proteome</keyword>
<keyword evidence="1" id="KW-1133">Transmembrane helix</keyword>
<evidence type="ECO:0000313" key="3">
    <source>
        <dbReference type="Proteomes" id="UP000763641"/>
    </source>
</evidence>
<keyword evidence="1" id="KW-0472">Membrane</keyword>
<dbReference type="Proteomes" id="UP000763641">
    <property type="component" value="Unassembled WGS sequence"/>
</dbReference>
<sequence>MKRVALVALIVAVVFGVSYWLFATITGRNLPDWALVLPLMVIGTDIGWSVARRAMRR</sequence>
<proteinExistence type="predicted"/>
<accession>A0ABS2D8S0</accession>
<protein>
    <recommendedName>
        <fullName evidence="4">DUF2842 domain-containing protein</fullName>
    </recommendedName>
</protein>
<evidence type="ECO:0000313" key="2">
    <source>
        <dbReference type="EMBL" id="MBM6577315.1"/>
    </source>
</evidence>
<reference evidence="2 3" key="1">
    <citation type="submission" date="2020-12" db="EMBL/GenBank/DDBJ databases">
        <title>Sphingomonas sp.</title>
        <authorList>
            <person name="Kim M.K."/>
        </authorList>
    </citation>
    <scope>NUCLEOTIDE SEQUENCE [LARGE SCALE GENOMIC DNA]</scope>
    <source>
        <strain evidence="2 3">BT552</strain>
    </source>
</reference>
<organism evidence="2 3">
    <name type="scientific">Sphingomonas longa</name>
    <dbReference type="NCBI Taxonomy" id="2778730"/>
    <lineage>
        <taxon>Bacteria</taxon>
        <taxon>Pseudomonadati</taxon>
        <taxon>Pseudomonadota</taxon>
        <taxon>Alphaproteobacteria</taxon>
        <taxon>Sphingomonadales</taxon>
        <taxon>Sphingomonadaceae</taxon>
        <taxon>Sphingomonas</taxon>
    </lineage>
</organism>
<feature type="transmembrane region" description="Helical" evidence="1">
    <location>
        <begin position="33"/>
        <end position="51"/>
    </location>
</feature>
<keyword evidence="1" id="KW-0812">Transmembrane</keyword>
<name>A0ABS2D8S0_9SPHN</name>
<evidence type="ECO:0008006" key="4">
    <source>
        <dbReference type="Google" id="ProtNLM"/>
    </source>
</evidence>
<dbReference type="EMBL" id="JAFEMC010000003">
    <property type="protein sequence ID" value="MBM6577315.1"/>
    <property type="molecule type" value="Genomic_DNA"/>
</dbReference>
<gene>
    <name evidence="2" type="ORF">ILT43_13105</name>
</gene>